<evidence type="ECO:0000256" key="4">
    <source>
        <dbReference type="SAM" id="MobiDB-lite"/>
    </source>
</evidence>
<gene>
    <name evidence="7" type="primary">LOC111604130</name>
</gene>
<evidence type="ECO:0000259" key="5">
    <source>
        <dbReference type="PROSITE" id="PS51800"/>
    </source>
</evidence>
<reference evidence="7" key="1">
    <citation type="submission" date="2025-08" db="UniProtKB">
        <authorList>
            <consortium name="RefSeq"/>
        </authorList>
    </citation>
    <scope>IDENTIFICATION</scope>
    <source>
        <strain evidence="7">15085-1641.00</strain>
        <tissue evidence="7">Whole body</tissue>
    </source>
</reference>
<dbReference type="GO" id="GO:0008270">
    <property type="term" value="F:zinc ion binding"/>
    <property type="evidence" value="ECO:0007669"/>
    <property type="project" value="UniProtKB-KW"/>
</dbReference>
<sequence>MSSSRNKFQASNLAPFPDKAKQKPGSDFYMKCPYDDSHCLLPSRFAWHLTRCARNHTNSGIIRCPFNDTHLLQRYEMPEHVLNCPNRRDFVRFLQPDALPPEEPRPSTVDLVESSENWDDEPPAATYDPKEYCEKNLIIRQLVGAMRRTFRELERNRFQQIMQGKK</sequence>
<evidence type="ECO:0000256" key="1">
    <source>
        <dbReference type="ARBA" id="ARBA00022723"/>
    </source>
</evidence>
<dbReference type="SUPFAM" id="SSF57667">
    <property type="entry name" value="beta-beta-alpha zinc fingers"/>
    <property type="match status" value="1"/>
</dbReference>
<evidence type="ECO:0000256" key="2">
    <source>
        <dbReference type="ARBA" id="ARBA00022771"/>
    </source>
</evidence>
<evidence type="ECO:0000313" key="7">
    <source>
        <dbReference type="RefSeq" id="XP_023177814.2"/>
    </source>
</evidence>
<dbReference type="KEGG" id="dhe:111604130"/>
<dbReference type="OrthoDB" id="5839404at2759"/>
<dbReference type="OMA" id="TRCARNH"/>
<keyword evidence="3" id="KW-0862">Zinc</keyword>
<keyword evidence="2" id="KW-0863">Zinc-finger</keyword>
<evidence type="ECO:0000256" key="3">
    <source>
        <dbReference type="ARBA" id="ARBA00022833"/>
    </source>
</evidence>
<dbReference type="RefSeq" id="XP_023177814.2">
    <property type="nucleotide sequence ID" value="XM_023322046.2"/>
</dbReference>
<organism evidence="6 7">
    <name type="scientific">Drosophila hydei</name>
    <name type="common">Fruit fly</name>
    <dbReference type="NCBI Taxonomy" id="7224"/>
    <lineage>
        <taxon>Eukaryota</taxon>
        <taxon>Metazoa</taxon>
        <taxon>Ecdysozoa</taxon>
        <taxon>Arthropoda</taxon>
        <taxon>Hexapoda</taxon>
        <taxon>Insecta</taxon>
        <taxon>Pterygota</taxon>
        <taxon>Neoptera</taxon>
        <taxon>Endopterygota</taxon>
        <taxon>Diptera</taxon>
        <taxon>Brachycera</taxon>
        <taxon>Muscomorpha</taxon>
        <taxon>Ephydroidea</taxon>
        <taxon>Drosophilidae</taxon>
        <taxon>Drosophila</taxon>
    </lineage>
</organism>
<dbReference type="GeneID" id="111604130"/>
<dbReference type="InterPro" id="IPR022776">
    <property type="entry name" value="TRM13/UPF0224_CHHC_Znf_dom"/>
</dbReference>
<feature type="domain" description="CHHC U11-48K-type" evidence="5">
    <location>
        <begin position="29"/>
        <end position="56"/>
    </location>
</feature>
<protein>
    <submittedName>
        <fullName evidence="7">Gametocyte-specific factor 1 homolog</fullName>
    </submittedName>
</protein>
<dbReference type="PROSITE" id="PS51800">
    <property type="entry name" value="ZF_CHHC_U11_48K"/>
    <property type="match status" value="2"/>
</dbReference>
<dbReference type="InterPro" id="IPR036236">
    <property type="entry name" value="Znf_C2H2_sf"/>
</dbReference>
<feature type="region of interest" description="Disordered" evidence="4">
    <location>
        <begin position="97"/>
        <end position="126"/>
    </location>
</feature>
<dbReference type="Pfam" id="PF05253">
    <property type="entry name" value="zf-U11-48K"/>
    <property type="match status" value="2"/>
</dbReference>
<feature type="domain" description="CHHC U11-48K-type" evidence="5">
    <location>
        <begin position="61"/>
        <end position="88"/>
    </location>
</feature>
<keyword evidence="6" id="KW-1185">Reference proteome</keyword>
<dbReference type="AlphaFoldDB" id="A0A6J1MEQ6"/>
<keyword evidence="1" id="KW-0479">Metal-binding</keyword>
<dbReference type="Proteomes" id="UP000504633">
    <property type="component" value="Unplaced"/>
</dbReference>
<proteinExistence type="predicted"/>
<evidence type="ECO:0000313" key="6">
    <source>
        <dbReference type="Proteomes" id="UP000504633"/>
    </source>
</evidence>
<accession>A0A6J1MEQ6</accession>
<name>A0A6J1MEQ6_DROHY</name>